<dbReference type="Proteomes" id="UP000095413">
    <property type="component" value="Unassembled WGS sequence"/>
</dbReference>
<proteinExistence type="inferred from homology"/>
<dbReference type="GO" id="GO:0009307">
    <property type="term" value="P:DNA restriction-modification system"/>
    <property type="evidence" value="ECO:0007669"/>
    <property type="project" value="UniProtKB-KW"/>
</dbReference>
<gene>
    <name evidence="5" type="ORF">ERS852533_03395</name>
</gene>
<dbReference type="CDD" id="cd16961">
    <property type="entry name" value="RMtype1_S_TRD-CR_like"/>
    <property type="match status" value="1"/>
</dbReference>
<evidence type="ECO:0000313" key="6">
    <source>
        <dbReference type="Proteomes" id="UP000095413"/>
    </source>
</evidence>
<dbReference type="InterPro" id="IPR044946">
    <property type="entry name" value="Restrct_endonuc_typeI_TRD_sf"/>
</dbReference>
<reference evidence="5 6" key="1">
    <citation type="submission" date="2015-09" db="EMBL/GenBank/DDBJ databases">
        <authorList>
            <consortium name="Pathogen Informatics"/>
        </authorList>
    </citation>
    <scope>NUCLEOTIDE SEQUENCE [LARGE SCALE GENOMIC DNA]</scope>
    <source>
        <strain evidence="5 6">2789STDY5834921</strain>
    </source>
</reference>
<name>A0A174STF3_9FIRM</name>
<protein>
    <submittedName>
        <fullName evidence="5">EcoKI restriction-modification system protein HsdS</fullName>
    </submittedName>
</protein>
<evidence type="ECO:0000256" key="2">
    <source>
        <dbReference type="ARBA" id="ARBA00022747"/>
    </source>
</evidence>
<evidence type="ECO:0000259" key="4">
    <source>
        <dbReference type="Pfam" id="PF01420"/>
    </source>
</evidence>
<dbReference type="Pfam" id="PF01420">
    <property type="entry name" value="Methylase_S"/>
    <property type="match status" value="2"/>
</dbReference>
<dbReference type="PANTHER" id="PTHR30408:SF12">
    <property type="entry name" value="TYPE I RESTRICTION ENZYME MJAVIII SPECIFICITY SUBUNIT"/>
    <property type="match status" value="1"/>
</dbReference>
<dbReference type="SUPFAM" id="SSF116734">
    <property type="entry name" value="DNA methylase specificity domain"/>
    <property type="match status" value="2"/>
</dbReference>
<evidence type="ECO:0000256" key="1">
    <source>
        <dbReference type="ARBA" id="ARBA00010923"/>
    </source>
</evidence>
<sequence length="378" mass="42895">MYKTIEELVTRIDEKNSDGTVSELIGVSIDKCFIKSVANTNGTDLSKYKIIRKNDFAVSLMQVSRDGKIPVARLEEYEEAIMSPAYPIFRVKDKNVILPEYLEMWFKRPEFDREAAFIAVGGVRGSMPWEEFAKMKLPVPPIEKQRKIVNAYKIVTDRIALKQKINDNLEATLNTVFVKMYEETDEDSSVLLSELCSLASSKRVFAEDYVSDGVPFYRGKEITQKRNGEPISDPLFISHNHFASLKANYGIPVCGDILITAVGTIGNSYFVQDEEFYFKDGNIIWLKDFIEPSLNYYIYDYMQTPIFKRQLEGICIGSTQTALTIVALSNLKVKKPRTAELALYCKKSKALRSAIQTNNGEIERLTQVAKAMLASLSR</sequence>
<feature type="domain" description="Type I restriction modification DNA specificity" evidence="4">
    <location>
        <begin position="192"/>
        <end position="340"/>
    </location>
</feature>
<dbReference type="GO" id="GO:0003677">
    <property type="term" value="F:DNA binding"/>
    <property type="evidence" value="ECO:0007669"/>
    <property type="project" value="UniProtKB-KW"/>
</dbReference>
<evidence type="ECO:0000313" key="5">
    <source>
        <dbReference type="EMBL" id="CUQ00922.1"/>
    </source>
</evidence>
<dbReference type="PANTHER" id="PTHR30408">
    <property type="entry name" value="TYPE-1 RESTRICTION ENZYME ECOKI SPECIFICITY PROTEIN"/>
    <property type="match status" value="1"/>
</dbReference>
<dbReference type="Gene3D" id="3.90.220.20">
    <property type="entry name" value="DNA methylase specificity domains"/>
    <property type="match status" value="2"/>
</dbReference>
<accession>A0A174STF3</accession>
<keyword evidence="2" id="KW-0680">Restriction system</keyword>
<dbReference type="RefSeq" id="WP_172678595.1">
    <property type="nucleotide sequence ID" value="NZ_CZBA01000029.1"/>
</dbReference>
<feature type="domain" description="Type I restriction modification DNA specificity" evidence="4">
    <location>
        <begin position="81"/>
        <end position="170"/>
    </location>
</feature>
<dbReference type="InterPro" id="IPR000055">
    <property type="entry name" value="Restrct_endonuc_typeI_TRD"/>
</dbReference>
<dbReference type="EMBL" id="CZBA01000029">
    <property type="protein sequence ID" value="CUQ00922.1"/>
    <property type="molecule type" value="Genomic_DNA"/>
</dbReference>
<keyword evidence="3" id="KW-0238">DNA-binding</keyword>
<comment type="similarity">
    <text evidence="1">Belongs to the type-I restriction system S methylase family.</text>
</comment>
<dbReference type="AlphaFoldDB" id="A0A174STF3"/>
<organism evidence="5 6">
    <name type="scientific">Blautia obeum</name>
    <dbReference type="NCBI Taxonomy" id="40520"/>
    <lineage>
        <taxon>Bacteria</taxon>
        <taxon>Bacillati</taxon>
        <taxon>Bacillota</taxon>
        <taxon>Clostridia</taxon>
        <taxon>Lachnospirales</taxon>
        <taxon>Lachnospiraceae</taxon>
        <taxon>Blautia</taxon>
    </lineage>
</organism>
<dbReference type="InterPro" id="IPR052021">
    <property type="entry name" value="Type-I_RS_S_subunit"/>
</dbReference>
<evidence type="ECO:0000256" key="3">
    <source>
        <dbReference type="ARBA" id="ARBA00023125"/>
    </source>
</evidence>